<keyword evidence="3" id="KW-0862">Zinc</keyword>
<organism evidence="10">
    <name type="scientific">Araucaria cunninghamii</name>
    <name type="common">Hoop pine</name>
    <name type="synonym">Moreton Bay pine</name>
    <dbReference type="NCBI Taxonomy" id="56994"/>
    <lineage>
        <taxon>Eukaryota</taxon>
        <taxon>Viridiplantae</taxon>
        <taxon>Streptophyta</taxon>
        <taxon>Embryophyta</taxon>
        <taxon>Tracheophyta</taxon>
        <taxon>Spermatophyta</taxon>
        <taxon>Pinopsida</taxon>
        <taxon>Pinidae</taxon>
        <taxon>Conifers II</taxon>
        <taxon>Araucariales</taxon>
        <taxon>Araucariaceae</taxon>
        <taxon>Araucaria</taxon>
    </lineage>
</organism>
<evidence type="ECO:0000259" key="9">
    <source>
        <dbReference type="PROSITE" id="PS50884"/>
    </source>
</evidence>
<feature type="domain" description="Dof-type" evidence="9">
    <location>
        <begin position="59"/>
        <end position="113"/>
    </location>
</feature>
<evidence type="ECO:0000256" key="3">
    <source>
        <dbReference type="ARBA" id="ARBA00022833"/>
    </source>
</evidence>
<dbReference type="GO" id="GO:0008270">
    <property type="term" value="F:zinc ion binding"/>
    <property type="evidence" value="ECO:0007669"/>
    <property type="project" value="UniProtKB-KW"/>
</dbReference>
<keyword evidence="7" id="KW-0539">Nucleus</keyword>
<dbReference type="PANTHER" id="PTHR31992:SF313">
    <property type="entry name" value="DOF ZINC FINGER PROTEIN DOF5.7"/>
    <property type="match status" value="1"/>
</dbReference>
<dbReference type="GO" id="GO:0003677">
    <property type="term" value="F:DNA binding"/>
    <property type="evidence" value="ECO:0007669"/>
    <property type="project" value="UniProtKB-KW"/>
</dbReference>
<reference evidence="10" key="1">
    <citation type="submission" date="2015-03" db="EMBL/GenBank/DDBJ databases">
        <title>A transcriptome of Araucaria cunninghamii, an australian fine timber species.</title>
        <authorList>
            <person name="Jing Yi C.J.Y."/>
            <person name="Yin San L.Y.S."/>
            <person name="Abdul Karim S.S."/>
            <person name="Wan Azmi N.N."/>
            <person name="Hercus R.R."/>
            <person name="Croft L.L."/>
        </authorList>
    </citation>
    <scope>NUCLEOTIDE SEQUENCE</scope>
    <source>
        <strain evidence="10">MI0301</strain>
        <tissue evidence="10">Leaf</tissue>
    </source>
</reference>
<feature type="compositionally biased region" description="Polar residues" evidence="8">
    <location>
        <begin position="119"/>
        <end position="133"/>
    </location>
</feature>
<keyword evidence="1" id="KW-0479">Metal-binding</keyword>
<evidence type="ECO:0000256" key="8">
    <source>
        <dbReference type="SAM" id="MobiDB-lite"/>
    </source>
</evidence>
<dbReference type="PROSITE" id="PS50884">
    <property type="entry name" value="ZF_DOF_2"/>
    <property type="match status" value="1"/>
</dbReference>
<dbReference type="PANTHER" id="PTHR31992">
    <property type="entry name" value="DOF ZINC FINGER PROTEIN DOF1.4-RELATED"/>
    <property type="match status" value="1"/>
</dbReference>
<sequence length="278" mass="29997">MMLSPVQICMDSSDWPQSMMQERGGFRPGPPGSAGTEDLLSCSRPLMERGLKPQPEQALKCPRCDSINTKFCYYNNYSLSQPRHFCKTCRRYWTKGGALRTVPVGGGCRKNKKAKRAATDQTALNEPSTSGAPTSAIALPNLNTGASNSASSNIYFSTGPGDHMNVPTAVFARAQQQAARYHGDQSAIPNCNSSDFLGLSCGGASSTPSSFGPHQGGLPLNPINLSALHSFRSFKSTLSGLADFPALTSNKTTSLRLRDLQRWVLHFSCGFFYIEDGP</sequence>
<dbReference type="PROSITE" id="PS01361">
    <property type="entry name" value="ZF_DOF_1"/>
    <property type="match status" value="1"/>
</dbReference>
<evidence type="ECO:0000256" key="6">
    <source>
        <dbReference type="ARBA" id="ARBA00023163"/>
    </source>
</evidence>
<dbReference type="Pfam" id="PF02701">
    <property type="entry name" value="Zn_ribbon_Dof"/>
    <property type="match status" value="1"/>
</dbReference>
<keyword evidence="5" id="KW-0238">DNA-binding</keyword>
<dbReference type="AlphaFoldDB" id="A0A0D6QX68"/>
<keyword evidence="4" id="KW-0805">Transcription regulation</keyword>
<dbReference type="InterPro" id="IPR003851">
    <property type="entry name" value="Znf_Dof"/>
</dbReference>
<evidence type="ECO:0000256" key="7">
    <source>
        <dbReference type="ARBA" id="ARBA00023242"/>
    </source>
</evidence>
<feature type="region of interest" description="Disordered" evidence="8">
    <location>
        <begin position="109"/>
        <end position="137"/>
    </location>
</feature>
<keyword evidence="6" id="KW-0804">Transcription</keyword>
<protein>
    <recommendedName>
        <fullName evidence="9">Dof-type domain-containing protein</fullName>
    </recommendedName>
</protein>
<dbReference type="GO" id="GO:0003700">
    <property type="term" value="F:DNA-binding transcription factor activity"/>
    <property type="evidence" value="ECO:0007669"/>
    <property type="project" value="InterPro"/>
</dbReference>
<evidence type="ECO:0000256" key="5">
    <source>
        <dbReference type="ARBA" id="ARBA00023125"/>
    </source>
</evidence>
<evidence type="ECO:0000256" key="4">
    <source>
        <dbReference type="ARBA" id="ARBA00023015"/>
    </source>
</evidence>
<evidence type="ECO:0000313" key="10">
    <source>
        <dbReference type="EMBL" id="JAG95139.1"/>
    </source>
</evidence>
<keyword evidence="2" id="KW-0863">Zinc-finger</keyword>
<name>A0A0D6QX68_ARACU</name>
<dbReference type="InterPro" id="IPR045174">
    <property type="entry name" value="Dof"/>
</dbReference>
<evidence type="ECO:0000256" key="1">
    <source>
        <dbReference type="ARBA" id="ARBA00022723"/>
    </source>
</evidence>
<evidence type="ECO:0000256" key="2">
    <source>
        <dbReference type="ARBA" id="ARBA00022771"/>
    </source>
</evidence>
<proteinExistence type="predicted"/>
<dbReference type="EMBL" id="GCKF01041437">
    <property type="protein sequence ID" value="JAG95139.1"/>
    <property type="molecule type" value="Transcribed_RNA"/>
</dbReference>
<accession>A0A0D6QX68</accession>